<dbReference type="VEuPathDB" id="FungiDB:PNEG_00763"/>
<gene>
    <name evidence="2" type="ORF">PNEG_00763</name>
</gene>
<evidence type="ECO:0000313" key="3">
    <source>
        <dbReference type="Proteomes" id="UP000011958"/>
    </source>
</evidence>
<evidence type="ECO:0000256" key="1">
    <source>
        <dbReference type="SAM" id="MobiDB-lite"/>
    </source>
</evidence>
<feature type="region of interest" description="Disordered" evidence="1">
    <location>
        <begin position="101"/>
        <end position="126"/>
    </location>
</feature>
<feature type="compositionally biased region" description="Polar residues" evidence="1">
    <location>
        <begin position="110"/>
        <end position="121"/>
    </location>
</feature>
<keyword evidence="3" id="KW-1185">Reference proteome</keyword>
<dbReference type="HOGENOM" id="CLU_580206_0_0_1"/>
<dbReference type="OrthoDB" id="5401726at2759"/>
<accession>M7PL23</accession>
<dbReference type="EMBL" id="AFWA02000002">
    <property type="protein sequence ID" value="EMR11169.1"/>
    <property type="molecule type" value="Genomic_DNA"/>
</dbReference>
<protein>
    <submittedName>
        <fullName evidence="2">Uncharacterized protein</fullName>
    </submittedName>
</protein>
<dbReference type="GeneID" id="19894461"/>
<sequence>MSIVLWELASFMMDTFSKKKNAYIPDSEGEEDSSCLGTIHCDNVYSHRLNSKNMSYEVETDLIDVISTTRHENSSIVVSDDSVLKIMNCKNGDKERISKKGAKYKDSERSLSPFSENNSRNMDSETDMYPMINTNESDDEIQLLGKSNQNKIGIDKDIKKESILSLEEGVFDKDVQMSQLYQQEKPEIQLLSLAACINIDSLDENKYKCDTNKNKSILSKENESDFNLKHLLSKETKAKKFRRSKTAKDVLKEDKNIKIKRYSSLDSYEDHMTTINDTPLDKNSEFENRLFKTVPDENTLDFNKSFPTEDFDCHCSGFNAGELSPSNYDSISNDNFAEIDLIISEKSKYKVQNLKKPKKNIELNAKKSPKILRSCESNLLSKIEDIKKKDIENADMDLLNSENKIKDYSKFNNEKPMSFAETPDITNSSTSMETLSVLKESTQKNVITKLYYRVGLSKKAKIESLHSYLKR</sequence>
<evidence type="ECO:0000313" key="2">
    <source>
        <dbReference type="EMBL" id="EMR11169.1"/>
    </source>
</evidence>
<dbReference type="RefSeq" id="XP_007872665.1">
    <property type="nucleotide sequence ID" value="XM_007874474.1"/>
</dbReference>
<comment type="caution">
    <text evidence="2">The sequence shown here is derived from an EMBL/GenBank/DDBJ whole genome shotgun (WGS) entry which is preliminary data.</text>
</comment>
<proteinExistence type="predicted"/>
<reference evidence="3" key="1">
    <citation type="journal article" date="2016" name="Nat. Commun.">
        <title>Genome analysis of three Pneumocystis species reveals adaptation mechanisms to life exclusively in mammalian hosts.</title>
        <authorList>
            <person name="Ma L."/>
            <person name="Chen Z."/>
            <person name="Huang D.W."/>
            <person name="Kutty G."/>
            <person name="Ishihara M."/>
            <person name="Wang H."/>
            <person name="Abouelleil A."/>
            <person name="Bishop L."/>
            <person name="Davey E."/>
            <person name="Deng R."/>
            <person name="Deng X."/>
            <person name="Fan L."/>
            <person name="Fantoni G."/>
            <person name="Fitzgerald M."/>
            <person name="Gogineni E."/>
            <person name="Goldberg J.M."/>
            <person name="Handley G."/>
            <person name="Hu X."/>
            <person name="Huber C."/>
            <person name="Jiao X."/>
            <person name="Jones K."/>
            <person name="Levin J.Z."/>
            <person name="Liu Y."/>
            <person name="Macdonald P."/>
            <person name="Melnikov A."/>
            <person name="Raley C."/>
            <person name="Sassi M."/>
            <person name="Sherman B.T."/>
            <person name="Song X."/>
            <person name="Sykes S."/>
            <person name="Tran B."/>
            <person name="Walsh L."/>
            <person name="Xia Y."/>
            <person name="Yang J."/>
            <person name="Young S."/>
            <person name="Zeng Q."/>
            <person name="Zheng X."/>
            <person name="Stephens R."/>
            <person name="Nusbaum C."/>
            <person name="Birren B.W."/>
            <person name="Azadi P."/>
            <person name="Lempicki R.A."/>
            <person name="Cuomo C.A."/>
            <person name="Kovacs J.A."/>
        </authorList>
    </citation>
    <scope>NUCLEOTIDE SEQUENCE [LARGE SCALE GENOMIC DNA]</scope>
    <source>
        <strain evidence="3">B123</strain>
    </source>
</reference>
<dbReference type="AlphaFoldDB" id="M7PL23"/>
<dbReference type="Proteomes" id="UP000011958">
    <property type="component" value="Unassembled WGS sequence"/>
</dbReference>
<name>M7PL23_PNEMU</name>
<organism evidence="2 3">
    <name type="scientific">Pneumocystis murina (strain B123)</name>
    <name type="common">Mouse pneumocystis pneumonia agent</name>
    <name type="synonym">Pneumocystis carinii f. sp. muris</name>
    <dbReference type="NCBI Taxonomy" id="1069680"/>
    <lineage>
        <taxon>Eukaryota</taxon>
        <taxon>Fungi</taxon>
        <taxon>Dikarya</taxon>
        <taxon>Ascomycota</taxon>
        <taxon>Taphrinomycotina</taxon>
        <taxon>Pneumocystomycetes</taxon>
        <taxon>Pneumocystaceae</taxon>
        <taxon>Pneumocystis</taxon>
    </lineage>
</organism>